<sequence length="46" mass="4987">MIFNILRLQQSTHFVRGERAISTTEVAVIEGGRGSTQIVATAKIDA</sequence>
<evidence type="ECO:0000313" key="1">
    <source>
        <dbReference type="EMBL" id="CAB4876915.1"/>
    </source>
</evidence>
<reference evidence="1" key="1">
    <citation type="submission" date="2020-05" db="EMBL/GenBank/DDBJ databases">
        <authorList>
            <person name="Chiriac C."/>
            <person name="Salcher M."/>
            <person name="Ghai R."/>
            <person name="Kavagutti S V."/>
        </authorList>
    </citation>
    <scope>NUCLEOTIDE SEQUENCE</scope>
</reference>
<name>A0A6J7E6M1_9ZZZZ</name>
<organism evidence="1">
    <name type="scientific">freshwater metagenome</name>
    <dbReference type="NCBI Taxonomy" id="449393"/>
    <lineage>
        <taxon>unclassified sequences</taxon>
        <taxon>metagenomes</taxon>
        <taxon>ecological metagenomes</taxon>
    </lineage>
</organism>
<protein>
    <submittedName>
        <fullName evidence="1">Unannotated protein</fullName>
    </submittedName>
</protein>
<dbReference type="EMBL" id="CAFBLV010000190">
    <property type="protein sequence ID" value="CAB4876915.1"/>
    <property type="molecule type" value="Genomic_DNA"/>
</dbReference>
<proteinExistence type="predicted"/>
<accession>A0A6J7E6M1</accession>
<gene>
    <name evidence="1" type="ORF">UFOPK3425_00942</name>
</gene>
<dbReference type="AlphaFoldDB" id="A0A6J7E6M1"/>